<proteinExistence type="inferred from homology"/>
<evidence type="ECO:0000313" key="11">
    <source>
        <dbReference type="Proteomes" id="UP000288716"/>
    </source>
</evidence>
<dbReference type="GO" id="GO:0004644">
    <property type="term" value="F:phosphoribosylglycinamide formyltransferase activity"/>
    <property type="evidence" value="ECO:0007669"/>
    <property type="project" value="InterPro"/>
</dbReference>
<dbReference type="SMART" id="SM01210">
    <property type="entry name" value="GARS_C"/>
    <property type="match status" value="1"/>
</dbReference>
<dbReference type="Pfam" id="PF02843">
    <property type="entry name" value="GARS_C"/>
    <property type="match status" value="1"/>
</dbReference>
<dbReference type="SUPFAM" id="SSF53328">
    <property type="entry name" value="Formyltransferase"/>
    <property type="match status" value="1"/>
</dbReference>
<evidence type="ECO:0000256" key="8">
    <source>
        <dbReference type="ARBA" id="ARBA00023211"/>
    </source>
</evidence>
<dbReference type="Gene3D" id="3.90.650.10">
    <property type="entry name" value="PurM-like C-terminal domain"/>
    <property type="match status" value="1"/>
</dbReference>
<comment type="caution">
    <text evidence="10">The sequence shown here is derived from an EMBL/GenBank/DDBJ whole genome shotgun (WGS) entry which is preliminary data.</text>
</comment>
<dbReference type="FunFam" id="3.40.50.170:FF:000006">
    <property type="entry name" value="Trifunctional purine biosynthetic protein adenosine-3"/>
    <property type="match status" value="1"/>
</dbReference>
<dbReference type="InterPro" id="IPR002376">
    <property type="entry name" value="Formyl_transf_N"/>
</dbReference>
<evidence type="ECO:0000256" key="4">
    <source>
        <dbReference type="ARBA" id="ARBA00022679"/>
    </source>
</evidence>
<dbReference type="Gene3D" id="3.90.600.10">
    <property type="entry name" value="Phosphoribosylglycinamide synthetase, C-terminal domain"/>
    <property type="match status" value="1"/>
</dbReference>
<keyword evidence="3" id="KW-0436">Ligase</keyword>
<protein>
    <recommendedName>
        <fullName evidence="2">phosphoribosylformylglycinamidine cyclo-ligase</fullName>
        <ecNumber evidence="2">6.3.3.1</ecNumber>
    </recommendedName>
</protein>
<dbReference type="GO" id="GO:0046084">
    <property type="term" value="P:adenine biosynthetic process"/>
    <property type="evidence" value="ECO:0007669"/>
    <property type="project" value="TreeGrafter"/>
</dbReference>
<dbReference type="Gene3D" id="3.40.50.170">
    <property type="entry name" value="Formyl transferase, N-terminal domain"/>
    <property type="match status" value="1"/>
</dbReference>
<dbReference type="EMBL" id="NCKV01011086">
    <property type="protein sequence ID" value="RWS21727.1"/>
    <property type="molecule type" value="Genomic_DNA"/>
</dbReference>
<evidence type="ECO:0000256" key="7">
    <source>
        <dbReference type="ARBA" id="ARBA00022840"/>
    </source>
</evidence>
<gene>
    <name evidence="10" type="ORF">B4U80_11338</name>
</gene>
<dbReference type="GO" id="GO:0005829">
    <property type="term" value="C:cytosol"/>
    <property type="evidence" value="ECO:0007669"/>
    <property type="project" value="TreeGrafter"/>
</dbReference>
<dbReference type="InterPro" id="IPR004733">
    <property type="entry name" value="PurM_cligase"/>
</dbReference>
<dbReference type="GO" id="GO:0004641">
    <property type="term" value="F:phosphoribosylformylglycinamidine cyclo-ligase activity"/>
    <property type="evidence" value="ECO:0007669"/>
    <property type="project" value="UniProtKB-EC"/>
</dbReference>
<keyword evidence="5" id="KW-0547">Nucleotide-binding</keyword>
<organism evidence="10 11">
    <name type="scientific">Leptotrombidium deliense</name>
    <dbReference type="NCBI Taxonomy" id="299467"/>
    <lineage>
        <taxon>Eukaryota</taxon>
        <taxon>Metazoa</taxon>
        <taxon>Ecdysozoa</taxon>
        <taxon>Arthropoda</taxon>
        <taxon>Chelicerata</taxon>
        <taxon>Arachnida</taxon>
        <taxon>Acari</taxon>
        <taxon>Acariformes</taxon>
        <taxon>Trombidiformes</taxon>
        <taxon>Prostigmata</taxon>
        <taxon>Anystina</taxon>
        <taxon>Parasitengona</taxon>
        <taxon>Trombiculoidea</taxon>
        <taxon>Trombiculidae</taxon>
        <taxon>Leptotrombidium</taxon>
    </lineage>
</organism>
<keyword evidence="11" id="KW-1185">Reference proteome</keyword>
<dbReference type="UniPathway" id="UPA00074">
    <property type="reaction ID" value="UER00129"/>
</dbReference>
<dbReference type="GO" id="GO:0006189">
    <property type="term" value="P:'de novo' IMP biosynthetic process"/>
    <property type="evidence" value="ECO:0007669"/>
    <property type="project" value="UniProtKB-UniPathway"/>
</dbReference>
<dbReference type="InterPro" id="IPR010918">
    <property type="entry name" value="PurM-like_C_dom"/>
</dbReference>
<evidence type="ECO:0000256" key="1">
    <source>
        <dbReference type="ARBA" id="ARBA00004686"/>
    </source>
</evidence>
<evidence type="ECO:0000259" key="9">
    <source>
        <dbReference type="SMART" id="SM01210"/>
    </source>
</evidence>
<dbReference type="Pfam" id="PF00551">
    <property type="entry name" value="Formyl_trans_N"/>
    <property type="match status" value="1"/>
</dbReference>
<keyword evidence="7" id="KW-0067">ATP-binding</keyword>
<evidence type="ECO:0000313" key="10">
    <source>
        <dbReference type="EMBL" id="RWS21727.1"/>
    </source>
</evidence>
<dbReference type="Gene3D" id="3.30.1330.10">
    <property type="entry name" value="PurM-like, N-terminal domain"/>
    <property type="match status" value="2"/>
</dbReference>
<feature type="non-terminal residue" evidence="10">
    <location>
        <position position="1"/>
    </location>
</feature>
<dbReference type="InterPro" id="IPR036477">
    <property type="entry name" value="Formyl_transf_N_sf"/>
</dbReference>
<sequence>WGVVIASAGYPATSTNDQLISGLSDVQNKGYLVFHAGTKLKEGKHYTSGGRVLTVIAIESDLRTSADNAQKGAKLVKIEKSFYRTDIAKKVIEQMNSKIDYKSSGVDIEAGNKLVDKIKVFAKSTSRSGCFGSIGGFGALFDLKGAGYTDPILVSGTDGVGTKLKIALESKIYDTVGIDLVAMCVNDILVQGAEPLFFLDYFACGKLDVDVAAEVISGIAKGCKESNCALIGTETFSLHECNLLIFITITFQGGETAEMPGMYAADDFDLAGFAVGAVDRNRILPKIENIKEGDVIIGIPSSGVHSNGFSLVRKLLDKKRLTVNDITPFNRYATFGEVLLTPTKLYITSLLPLIKMDYIIALSHITGGGLLENIPRVLPRHLAVELDAKKWHIPKIFEWIFKEGNVEENEMLRTFNCGLGMICVVKSHFVDTVINGLRLSGETEACVVGKVIKRENESVIVHNFRSSINYPKSITQPMRKRVAVLISGSGTNLQALIDHTQDKSKQSAANIVLVISNIPDVEGLRRAERAGIATMVISHKGLKRAEFDMIVHEELKKAEIDIVCLAGFMRIISEQFVELWKGRLLNVHPSLLPSFKGMHTHQQALDAGARVHGCSVHFVDNGVDTGALIFQQAVPIIVGDTESTLQERVKLAEHVIFPRALEYLASGKVSLGADGKTVWHL</sequence>
<dbReference type="AlphaFoldDB" id="A0A443S2H2"/>
<accession>A0A443S2H2</accession>
<evidence type="ECO:0000256" key="6">
    <source>
        <dbReference type="ARBA" id="ARBA00022755"/>
    </source>
</evidence>
<dbReference type="CDD" id="cd08645">
    <property type="entry name" value="FMT_core_GART"/>
    <property type="match status" value="1"/>
</dbReference>
<dbReference type="Pfam" id="PF00586">
    <property type="entry name" value="AIRS"/>
    <property type="match status" value="1"/>
</dbReference>
<dbReference type="VEuPathDB" id="VectorBase:LDEU010313"/>
<evidence type="ECO:0000256" key="5">
    <source>
        <dbReference type="ARBA" id="ARBA00022741"/>
    </source>
</evidence>
<dbReference type="InterPro" id="IPR037123">
    <property type="entry name" value="PRibGlycinamide_synth_C_sf"/>
</dbReference>
<dbReference type="STRING" id="299467.A0A443S2H2"/>
<evidence type="ECO:0000256" key="3">
    <source>
        <dbReference type="ARBA" id="ARBA00022598"/>
    </source>
</evidence>
<comment type="pathway">
    <text evidence="1">Purine metabolism; IMP biosynthesis via de novo pathway; 5-amino-1-(5-phospho-D-ribosyl)imidazole from N(2)-formyl-N(1)-(5-phospho-D-ribosyl)glycinamide: step 2/2.</text>
</comment>
<dbReference type="GO" id="GO:0004637">
    <property type="term" value="F:phosphoribosylamine-glycine ligase activity"/>
    <property type="evidence" value="ECO:0007669"/>
    <property type="project" value="InterPro"/>
</dbReference>
<dbReference type="Pfam" id="PF02769">
    <property type="entry name" value="AIRS_C"/>
    <property type="match status" value="1"/>
</dbReference>
<dbReference type="PANTHER" id="PTHR10520">
    <property type="entry name" value="TRIFUNCTIONAL PURINE BIOSYNTHETIC PROTEIN ADENOSINE-3-RELATED"/>
    <property type="match status" value="1"/>
</dbReference>
<dbReference type="CDD" id="cd02196">
    <property type="entry name" value="PurM"/>
    <property type="match status" value="1"/>
</dbReference>
<dbReference type="Proteomes" id="UP000288716">
    <property type="component" value="Unassembled WGS sequence"/>
</dbReference>
<dbReference type="InterPro" id="IPR036676">
    <property type="entry name" value="PurM-like_C_sf"/>
</dbReference>
<dbReference type="InterPro" id="IPR036921">
    <property type="entry name" value="PurM-like_N_sf"/>
</dbReference>
<dbReference type="FunFam" id="3.90.600.10:FF:000001">
    <property type="entry name" value="Trifunctional purine biosynthetic protein adenosine-3"/>
    <property type="match status" value="1"/>
</dbReference>
<dbReference type="HAMAP" id="MF_00741">
    <property type="entry name" value="AIRS"/>
    <property type="match status" value="1"/>
</dbReference>
<evidence type="ECO:0000256" key="2">
    <source>
        <dbReference type="ARBA" id="ARBA00013047"/>
    </source>
</evidence>
<keyword evidence="6" id="KW-0658">Purine biosynthesis</keyword>
<dbReference type="InterPro" id="IPR020560">
    <property type="entry name" value="PRibGlycinamide_synth_C-dom"/>
</dbReference>
<dbReference type="GO" id="GO:0005524">
    <property type="term" value="F:ATP binding"/>
    <property type="evidence" value="ECO:0007669"/>
    <property type="project" value="UniProtKB-KW"/>
</dbReference>
<dbReference type="FunFam" id="3.90.650.10:FF:000019">
    <property type="entry name" value="Trifunctional purine biosynthetic protein adenosine-3"/>
    <property type="match status" value="1"/>
</dbReference>
<reference evidence="10 11" key="1">
    <citation type="journal article" date="2018" name="Gigascience">
        <title>Genomes of trombidid mites reveal novel predicted allergens and laterally-transferred genes associated with secondary metabolism.</title>
        <authorList>
            <person name="Dong X."/>
            <person name="Chaisiri K."/>
            <person name="Xia D."/>
            <person name="Armstrong S.D."/>
            <person name="Fang Y."/>
            <person name="Donnelly M.J."/>
            <person name="Kadowaki T."/>
            <person name="McGarry J.W."/>
            <person name="Darby A.C."/>
            <person name="Makepeace B.L."/>
        </authorList>
    </citation>
    <scope>NUCLEOTIDE SEQUENCE [LARGE SCALE GENOMIC DNA]</scope>
    <source>
        <strain evidence="10">UoL-UT</strain>
    </source>
</reference>
<dbReference type="InterPro" id="IPR016188">
    <property type="entry name" value="PurM-like_N"/>
</dbReference>
<dbReference type="EC" id="6.3.3.1" evidence="2"/>
<keyword evidence="4" id="KW-0808">Transferase</keyword>
<dbReference type="PANTHER" id="PTHR10520:SF12">
    <property type="entry name" value="TRIFUNCTIONAL PURINE BIOSYNTHETIC PROTEIN ADENOSINE-3"/>
    <property type="match status" value="1"/>
</dbReference>
<name>A0A443S2H2_9ACAR</name>
<keyword evidence="8" id="KW-0464">Manganese</keyword>
<dbReference type="NCBIfam" id="TIGR00639">
    <property type="entry name" value="PurN"/>
    <property type="match status" value="1"/>
</dbReference>
<dbReference type="InterPro" id="IPR004607">
    <property type="entry name" value="GART"/>
</dbReference>
<dbReference type="InterPro" id="IPR011054">
    <property type="entry name" value="Rudment_hybrid_motif"/>
</dbReference>
<dbReference type="SUPFAM" id="SSF55326">
    <property type="entry name" value="PurM N-terminal domain-like"/>
    <property type="match status" value="1"/>
</dbReference>
<dbReference type="SUPFAM" id="SSF51246">
    <property type="entry name" value="Rudiment single hybrid motif"/>
    <property type="match status" value="1"/>
</dbReference>
<dbReference type="SUPFAM" id="SSF56042">
    <property type="entry name" value="PurM C-terminal domain-like"/>
    <property type="match status" value="1"/>
</dbReference>
<dbReference type="FunFam" id="3.30.1330.10:FF:000001">
    <property type="entry name" value="Phosphoribosylformylglycinamidine cyclo-ligase"/>
    <property type="match status" value="1"/>
</dbReference>
<feature type="domain" description="Phosphoribosylglycinamide synthetase C-domain" evidence="9">
    <location>
        <begin position="2"/>
        <end position="92"/>
    </location>
</feature>
<dbReference type="OrthoDB" id="6478464at2759"/>
<dbReference type="HAMAP" id="MF_01930">
    <property type="entry name" value="PurN"/>
    <property type="match status" value="1"/>
</dbReference>